<feature type="signal peptide" evidence="1">
    <location>
        <begin position="1"/>
        <end position="17"/>
    </location>
</feature>
<accession>V5HEB8</accession>
<reference evidence="2" key="1">
    <citation type="journal article" date="2015" name="Sci. Rep.">
        <title>Tissue- and time-dependent transcription in Ixodes ricinus salivary glands and midguts when blood feeding on the vertebrate host.</title>
        <authorList>
            <person name="Kotsyfakis M."/>
            <person name="Schwarz A."/>
            <person name="Erhart J."/>
            <person name="Ribeiro J.M."/>
        </authorList>
    </citation>
    <scope>NUCLEOTIDE SEQUENCE</scope>
    <source>
        <tissue evidence="2">Salivary gland and midgut</tissue>
    </source>
</reference>
<dbReference type="Gene3D" id="2.30.130.100">
    <property type="match status" value="1"/>
</dbReference>
<dbReference type="EMBL" id="GANP01012665">
    <property type="protein sequence ID" value="JAB71803.1"/>
    <property type="molecule type" value="mRNA"/>
</dbReference>
<organism evidence="2">
    <name type="scientific">Ixodes ricinus</name>
    <name type="common">Common tick</name>
    <name type="synonym">Acarus ricinus</name>
    <dbReference type="NCBI Taxonomy" id="34613"/>
    <lineage>
        <taxon>Eukaryota</taxon>
        <taxon>Metazoa</taxon>
        <taxon>Ecdysozoa</taxon>
        <taxon>Arthropoda</taxon>
        <taxon>Chelicerata</taxon>
        <taxon>Arachnida</taxon>
        <taxon>Acari</taxon>
        <taxon>Parasitiformes</taxon>
        <taxon>Ixodida</taxon>
        <taxon>Ixodoidea</taxon>
        <taxon>Ixodidae</taxon>
        <taxon>Ixodinae</taxon>
        <taxon>Ixodes</taxon>
    </lineage>
</organism>
<dbReference type="AlphaFoldDB" id="V5HEB8"/>
<name>V5HEB8_IXORI</name>
<evidence type="ECO:0000313" key="2">
    <source>
        <dbReference type="EMBL" id="JAB71803.1"/>
    </source>
</evidence>
<sequence>MCLALLLLVQLCTTVLGSKTRNDFKTTVPLNGTCNASMLKVTEHFRVLEHCFMSCKESANFKDVPNERLCNVAAFGTEESVKYTGKCINGTCQPPGERKYPVCFGYETMDIKGEAIATECQDSCFNSNHQLSNMNLPDGQKCVYPKKFSFLTLFRGPTVGICKDGTCTEKRTTNETCERNVLTVSSGVNIDASCTLSCKNKTTKVLKNGTQCVLRSTIIRKWPRFWHWTRRVDVIGVCWKGQCIQRELYNASQHDSKNGCNRTDIFIHQNLTVASNCRADCSNGTVEYRKDGLLCLWQYLRKELLDFFNIGNCSNGICKFQDDYVVVVKR</sequence>
<evidence type="ECO:0000256" key="1">
    <source>
        <dbReference type="SAM" id="SignalP"/>
    </source>
</evidence>
<proteinExistence type="evidence at transcript level"/>
<feature type="chain" id="PRO_5004735803" evidence="1">
    <location>
        <begin position="18"/>
        <end position="330"/>
    </location>
</feature>
<keyword evidence="1" id="KW-0732">Signal</keyword>
<protein>
    <submittedName>
        <fullName evidence="2">Putative secreted protein</fullName>
    </submittedName>
</protein>